<sequence length="194" mass="22094">MWVNGPFGIGKTHTAYALHRRLPGSFVCDPEYLGFAIRHMTPHELRGDFQDLPLWREGVYQPLNRTLTHSRRVVIVPMTLVVPAYFEETVGRLRADGHRVCHVALLASRPTVLRRLRSRGEGVRSWAAGQVDRCLDGLSQLDPADGLHTDHLTLEEVIEEVARRAGLTLQPDRTPPLARPLRRWAVALRHLRRD</sequence>
<dbReference type="Proteomes" id="UP001302059">
    <property type="component" value="Unassembled WGS sequence"/>
</dbReference>
<dbReference type="Pfam" id="PF13671">
    <property type="entry name" value="AAA_33"/>
    <property type="match status" value="1"/>
</dbReference>
<accession>A0ABT7JEB2</accession>
<reference evidence="1 2" key="1">
    <citation type="submission" date="2023-05" db="EMBL/GenBank/DDBJ databases">
        <authorList>
            <person name="Gao F."/>
        </authorList>
    </citation>
    <scope>NUCLEOTIDE SEQUENCE [LARGE SCALE GENOMIC DNA]</scope>
    <source>
        <strain evidence="1 2">MIMF12</strain>
    </source>
</reference>
<evidence type="ECO:0000313" key="2">
    <source>
        <dbReference type="Proteomes" id="UP001302059"/>
    </source>
</evidence>
<protein>
    <submittedName>
        <fullName evidence="1">AAA family ATPase</fullName>
    </submittedName>
</protein>
<name>A0ABT7JEB2_9DEIO</name>
<dbReference type="SUPFAM" id="SSF52540">
    <property type="entry name" value="P-loop containing nucleoside triphosphate hydrolases"/>
    <property type="match status" value="1"/>
</dbReference>
<evidence type="ECO:0000313" key="1">
    <source>
        <dbReference type="EMBL" id="MDL2343395.1"/>
    </source>
</evidence>
<keyword evidence="2" id="KW-1185">Reference proteome</keyword>
<dbReference type="EMBL" id="JASNGB010000021">
    <property type="protein sequence ID" value="MDL2343395.1"/>
    <property type="molecule type" value="Genomic_DNA"/>
</dbReference>
<gene>
    <name evidence="1" type="ORF">QOL99_04425</name>
</gene>
<comment type="caution">
    <text evidence="1">The sequence shown here is derived from an EMBL/GenBank/DDBJ whole genome shotgun (WGS) entry which is preliminary data.</text>
</comment>
<dbReference type="Gene3D" id="3.40.50.300">
    <property type="entry name" value="P-loop containing nucleotide triphosphate hydrolases"/>
    <property type="match status" value="1"/>
</dbReference>
<organism evidence="1 2">
    <name type="scientific">Deinococcus rhizophilus</name>
    <dbReference type="NCBI Taxonomy" id="3049544"/>
    <lineage>
        <taxon>Bacteria</taxon>
        <taxon>Thermotogati</taxon>
        <taxon>Deinococcota</taxon>
        <taxon>Deinococci</taxon>
        <taxon>Deinococcales</taxon>
        <taxon>Deinococcaceae</taxon>
        <taxon>Deinococcus</taxon>
    </lineage>
</organism>
<proteinExistence type="predicted"/>
<dbReference type="InterPro" id="IPR027417">
    <property type="entry name" value="P-loop_NTPase"/>
</dbReference>